<sequence length="215" mass="24980">MSQKLQENKSYGKLAVLCGILTVVFFCCYLFFSNHYAVEFLETTLLKKDMLEESTLSQMFNHLFVLFTVLFSGFLWQYFKRPGDEIFREASSFYFLAYIILLLRTFIIVFQPESLPYILIAGIQILITSLGMLFFLITFLNDRKYLLMAILTAFDMLGYLASVIYSVFMAEFILPNLGSILVAVTNISFLSAFLYRRMRQNDLKNSYAARQTLPE</sequence>
<feature type="transmembrane region" description="Helical" evidence="1">
    <location>
        <begin position="91"/>
        <end position="111"/>
    </location>
</feature>
<proteinExistence type="predicted"/>
<feature type="transmembrane region" description="Helical" evidence="1">
    <location>
        <begin position="117"/>
        <end position="138"/>
    </location>
</feature>
<evidence type="ECO:0008006" key="4">
    <source>
        <dbReference type="Google" id="ProtNLM"/>
    </source>
</evidence>
<accession>A0ABV0F164</accession>
<organism evidence="2 3">
    <name type="scientific">Enterococcus diestrammenae</name>
    <dbReference type="NCBI Taxonomy" id="1155073"/>
    <lineage>
        <taxon>Bacteria</taxon>
        <taxon>Bacillati</taxon>
        <taxon>Bacillota</taxon>
        <taxon>Bacilli</taxon>
        <taxon>Lactobacillales</taxon>
        <taxon>Enterococcaceae</taxon>
        <taxon>Enterococcus</taxon>
    </lineage>
</organism>
<evidence type="ECO:0000256" key="1">
    <source>
        <dbReference type="SAM" id="Phobius"/>
    </source>
</evidence>
<comment type="caution">
    <text evidence="2">The sequence shown here is derived from an EMBL/GenBank/DDBJ whole genome shotgun (WGS) entry which is preliminary data.</text>
</comment>
<protein>
    <recommendedName>
        <fullName evidence="4">DUF4386 domain-containing protein</fullName>
    </recommendedName>
</protein>
<dbReference type="RefSeq" id="WP_161868504.1">
    <property type="nucleotide sequence ID" value="NZ_MAEI02000001.1"/>
</dbReference>
<keyword evidence="1" id="KW-0472">Membrane</keyword>
<reference evidence="3" key="1">
    <citation type="submission" date="2016-06" db="EMBL/GenBank/DDBJ databases">
        <title>Four novel species of enterococci isolated from chicken manure.</title>
        <authorList>
            <person name="Van Tyne D."/>
        </authorList>
    </citation>
    <scope>NUCLEOTIDE SEQUENCE [LARGE SCALE GENOMIC DNA]</scope>
    <source>
        <strain evidence="3">JM9A</strain>
    </source>
</reference>
<keyword evidence="1" id="KW-0812">Transmembrane</keyword>
<evidence type="ECO:0000313" key="2">
    <source>
        <dbReference type="EMBL" id="MEO1781790.1"/>
    </source>
</evidence>
<gene>
    <name evidence="2" type="ORF">BAU18_001378</name>
</gene>
<keyword evidence="3" id="KW-1185">Reference proteome</keyword>
<feature type="transmembrane region" description="Helical" evidence="1">
    <location>
        <begin position="12"/>
        <end position="32"/>
    </location>
</feature>
<name>A0ABV0F164_9ENTE</name>
<dbReference type="Proteomes" id="UP001429357">
    <property type="component" value="Unassembled WGS sequence"/>
</dbReference>
<dbReference type="EMBL" id="MAEI02000001">
    <property type="protein sequence ID" value="MEO1781790.1"/>
    <property type="molecule type" value="Genomic_DNA"/>
</dbReference>
<evidence type="ECO:0000313" key="3">
    <source>
        <dbReference type="Proteomes" id="UP001429357"/>
    </source>
</evidence>
<feature type="transmembrane region" description="Helical" evidence="1">
    <location>
        <begin position="59"/>
        <end position="79"/>
    </location>
</feature>
<feature type="transmembrane region" description="Helical" evidence="1">
    <location>
        <begin position="145"/>
        <end position="167"/>
    </location>
</feature>
<feature type="transmembrane region" description="Helical" evidence="1">
    <location>
        <begin position="173"/>
        <end position="195"/>
    </location>
</feature>
<reference evidence="2 3" key="2">
    <citation type="submission" date="2024-02" db="EMBL/GenBank/DDBJ databases">
        <title>The Genome Sequence of Enterococcus diestrammenae JM9A.</title>
        <authorList>
            <person name="Earl A."/>
            <person name="Manson A."/>
            <person name="Gilmore M."/>
            <person name="Sanders J."/>
            <person name="Shea T."/>
            <person name="Howe W."/>
            <person name="Livny J."/>
            <person name="Cuomo C."/>
            <person name="Neafsey D."/>
            <person name="Birren B."/>
        </authorList>
    </citation>
    <scope>NUCLEOTIDE SEQUENCE [LARGE SCALE GENOMIC DNA]</scope>
    <source>
        <strain evidence="2 3">JM9A</strain>
    </source>
</reference>
<keyword evidence="1" id="KW-1133">Transmembrane helix</keyword>